<evidence type="ECO:0000256" key="6">
    <source>
        <dbReference type="RuleBase" id="RU361187"/>
    </source>
</evidence>
<dbReference type="InterPro" id="IPR041542">
    <property type="entry name" value="GH43_C2"/>
</dbReference>
<comment type="caution">
    <text evidence="8">The sequence shown here is derived from an EMBL/GenBank/DDBJ whole genome shotgun (WGS) entry which is preliminary data.</text>
</comment>
<name>A0A167WIP3_9EURO</name>
<evidence type="ECO:0000256" key="3">
    <source>
        <dbReference type="ARBA" id="ARBA00023295"/>
    </source>
</evidence>
<dbReference type="PANTHER" id="PTHR42812">
    <property type="entry name" value="BETA-XYLOSIDASE"/>
    <property type="match status" value="1"/>
</dbReference>
<reference evidence="8 9" key="1">
    <citation type="journal article" date="2016" name="Genome Biol. Evol.">
        <title>Divergent and convergent evolution of fungal pathogenicity.</title>
        <authorList>
            <person name="Shang Y."/>
            <person name="Xiao G."/>
            <person name="Zheng P."/>
            <person name="Cen K."/>
            <person name="Zhan S."/>
            <person name="Wang C."/>
        </authorList>
    </citation>
    <scope>NUCLEOTIDE SEQUENCE [LARGE SCALE GENOMIC DNA]</scope>
    <source>
        <strain evidence="8 9">ARSEF 7405</strain>
    </source>
</reference>
<proteinExistence type="inferred from homology"/>
<accession>A0A167WIP3</accession>
<dbReference type="GO" id="GO:0004553">
    <property type="term" value="F:hydrolase activity, hydrolyzing O-glycosyl compounds"/>
    <property type="evidence" value="ECO:0007669"/>
    <property type="project" value="InterPro"/>
</dbReference>
<keyword evidence="3 6" id="KW-0326">Glycosidase</keyword>
<dbReference type="PANTHER" id="PTHR42812:SF16">
    <property type="entry name" value="HYDROLASE, PUTATIVE (AFU_ORTHOLOGUE AFUA_7G06110)-RELATED"/>
    <property type="match status" value="1"/>
</dbReference>
<feature type="site" description="Important for catalytic activity, responsible for pKa modulation of the active site Glu and correct orientation of both the proton donor and substrate" evidence="5">
    <location>
        <position position="141"/>
    </location>
</feature>
<dbReference type="CDD" id="cd18617">
    <property type="entry name" value="GH43_XynB-like"/>
    <property type="match status" value="1"/>
</dbReference>
<keyword evidence="9" id="KW-1185">Reference proteome</keyword>
<evidence type="ECO:0000256" key="4">
    <source>
        <dbReference type="PIRSR" id="PIRSR606710-1"/>
    </source>
</evidence>
<dbReference type="Gene3D" id="2.115.10.20">
    <property type="entry name" value="Glycosyl hydrolase domain, family 43"/>
    <property type="match status" value="1"/>
</dbReference>
<dbReference type="Pfam" id="PF17851">
    <property type="entry name" value="GH43_C2"/>
    <property type="match status" value="1"/>
</dbReference>
<evidence type="ECO:0000256" key="5">
    <source>
        <dbReference type="PIRSR" id="PIRSR606710-2"/>
    </source>
</evidence>
<sequence>MASHSSAELGSYTNPILTGFNPDPTIVRVGEDYFLATSTFEYFPGVPIYHSRDLIKWELIGHALNRRSQLDIRTPEPGGGIWAPTLRYHKGTFYLATCSFDRYRPQPDERVWPMGFYVKTDDIWNEKSWSEPVYFDQIGFDQDLFWDDDDTCYLSTTYRMRGRTPGLKIKDFAIHASTIDIETGACTSSPRLLRSSNSGVSEGSHLFKRGKYYYLFTAEGGTESGHSEWVHRSDKSPFGPWEGCPTNPLWRNTTEDEVQNTGHADLVEDPQGRWWAVFLGVRPVKKDEGWDVSIFGRETFLVPVTWEDDWPIFNGGQKAALTGSGPGMYRLQRTKAWRDDFEKPELQLGWYRKNVPFKKDYSLEERPGYLRLYGAAYTLSTPTCPTLLLRKQYERQTTWRTQLSFKPSSPFVEAGTAVYWNYYTFSSIGVRLASDGSGDLMVRFTPADGKIVEKKLSSRNAEIQFMIECNNDYRFGYRETARDPGETNEKEAVPWHYLGSVANHIMTRDPPIGAPFTGMMIGLYAIGENEPCTVPADFKFAEFRPA</sequence>
<evidence type="ECO:0000313" key="8">
    <source>
        <dbReference type="EMBL" id="KZZ88898.1"/>
    </source>
</evidence>
<dbReference type="SUPFAM" id="SSF49899">
    <property type="entry name" value="Concanavalin A-like lectins/glucanases"/>
    <property type="match status" value="1"/>
</dbReference>
<dbReference type="OrthoDB" id="2139957at2759"/>
<comment type="similarity">
    <text evidence="1 6">Belongs to the glycosyl hydrolase 43 family.</text>
</comment>
<keyword evidence="2 6" id="KW-0378">Hydrolase</keyword>
<feature type="domain" description="Beta-xylosidase C-terminal Concanavalin A-like" evidence="7">
    <location>
        <begin position="338"/>
        <end position="544"/>
    </location>
</feature>
<feature type="active site" description="Proton donor" evidence="4">
    <location>
        <position position="202"/>
    </location>
</feature>
<dbReference type="InterPro" id="IPR013320">
    <property type="entry name" value="ConA-like_dom_sf"/>
</dbReference>
<dbReference type="GO" id="GO:0005975">
    <property type="term" value="P:carbohydrate metabolic process"/>
    <property type="evidence" value="ECO:0007669"/>
    <property type="project" value="InterPro"/>
</dbReference>
<dbReference type="SUPFAM" id="SSF75005">
    <property type="entry name" value="Arabinanase/levansucrase/invertase"/>
    <property type="match status" value="1"/>
</dbReference>
<dbReference type="Gene3D" id="2.60.120.200">
    <property type="match status" value="1"/>
</dbReference>
<dbReference type="Proteomes" id="UP000242877">
    <property type="component" value="Unassembled WGS sequence"/>
</dbReference>
<protein>
    <submittedName>
        <fullName evidence="8">Beta-xylosidase</fullName>
    </submittedName>
</protein>
<organism evidence="8 9">
    <name type="scientific">Ascosphaera apis ARSEF 7405</name>
    <dbReference type="NCBI Taxonomy" id="392613"/>
    <lineage>
        <taxon>Eukaryota</taxon>
        <taxon>Fungi</taxon>
        <taxon>Dikarya</taxon>
        <taxon>Ascomycota</taxon>
        <taxon>Pezizomycotina</taxon>
        <taxon>Eurotiomycetes</taxon>
        <taxon>Eurotiomycetidae</taxon>
        <taxon>Onygenales</taxon>
        <taxon>Ascosphaeraceae</taxon>
        <taxon>Ascosphaera</taxon>
    </lineage>
</organism>
<dbReference type="AlphaFoldDB" id="A0A167WIP3"/>
<dbReference type="InterPro" id="IPR006710">
    <property type="entry name" value="Glyco_hydro_43"/>
</dbReference>
<gene>
    <name evidence="8" type="ORF">AAP_04690</name>
</gene>
<feature type="active site" description="Proton acceptor" evidence="4">
    <location>
        <position position="23"/>
    </location>
</feature>
<evidence type="ECO:0000256" key="1">
    <source>
        <dbReference type="ARBA" id="ARBA00009865"/>
    </source>
</evidence>
<dbReference type="InterPro" id="IPR051795">
    <property type="entry name" value="Glycosyl_Hydrlase_43"/>
</dbReference>
<dbReference type="InterPro" id="IPR023296">
    <property type="entry name" value="Glyco_hydro_beta-prop_sf"/>
</dbReference>
<dbReference type="VEuPathDB" id="FungiDB:AAP_04690"/>
<evidence type="ECO:0000259" key="7">
    <source>
        <dbReference type="Pfam" id="PF17851"/>
    </source>
</evidence>
<dbReference type="Pfam" id="PF04616">
    <property type="entry name" value="Glyco_hydro_43"/>
    <property type="match status" value="1"/>
</dbReference>
<dbReference type="EMBL" id="AZGZ01000023">
    <property type="protein sequence ID" value="KZZ88898.1"/>
    <property type="molecule type" value="Genomic_DNA"/>
</dbReference>
<evidence type="ECO:0000256" key="2">
    <source>
        <dbReference type="ARBA" id="ARBA00022801"/>
    </source>
</evidence>
<evidence type="ECO:0000313" key="9">
    <source>
        <dbReference type="Proteomes" id="UP000242877"/>
    </source>
</evidence>